<reference evidence="3 4" key="1">
    <citation type="submission" date="2020-01" db="EMBL/GenBank/DDBJ databases">
        <title>Kibdelosporangium persica a novel Actinomycetes from a hot desert in Iran.</title>
        <authorList>
            <person name="Safaei N."/>
            <person name="Zaburannyi N."/>
            <person name="Mueller R."/>
            <person name="Wink J."/>
        </authorList>
    </citation>
    <scope>NUCLEOTIDE SEQUENCE [LARGE SCALE GENOMIC DNA]</scope>
    <source>
        <strain evidence="3 4">4NS15</strain>
    </source>
</reference>
<name>A0ABX2F6D1_9PSEU</name>
<dbReference type="InterPro" id="IPR036890">
    <property type="entry name" value="HATPase_C_sf"/>
</dbReference>
<dbReference type="CDD" id="cd16936">
    <property type="entry name" value="HATPase_RsbW-like"/>
    <property type="match status" value="1"/>
</dbReference>
<dbReference type="InterPro" id="IPR003594">
    <property type="entry name" value="HATPase_dom"/>
</dbReference>
<feature type="domain" description="Histidine kinase/HSP90-like ATPase" evidence="2">
    <location>
        <begin position="50"/>
        <end position="162"/>
    </location>
</feature>
<evidence type="ECO:0000259" key="2">
    <source>
        <dbReference type="Pfam" id="PF13581"/>
    </source>
</evidence>
<keyword evidence="3" id="KW-0808">Transferase</keyword>
<dbReference type="InterPro" id="IPR050267">
    <property type="entry name" value="Anti-sigma-factor_SerPK"/>
</dbReference>
<gene>
    <name evidence="3" type="ORF">GC106_37210</name>
</gene>
<dbReference type="Pfam" id="PF13581">
    <property type="entry name" value="HATPase_c_2"/>
    <property type="match status" value="1"/>
</dbReference>
<protein>
    <submittedName>
        <fullName evidence="3">Serine-protein kinase rsbW</fullName>
    </submittedName>
</protein>
<organism evidence="3 4">
    <name type="scientific">Kibdelosporangium persicum</name>
    <dbReference type="NCBI Taxonomy" id="2698649"/>
    <lineage>
        <taxon>Bacteria</taxon>
        <taxon>Bacillati</taxon>
        <taxon>Actinomycetota</taxon>
        <taxon>Actinomycetes</taxon>
        <taxon>Pseudonocardiales</taxon>
        <taxon>Pseudonocardiaceae</taxon>
        <taxon>Kibdelosporangium</taxon>
    </lineage>
</organism>
<dbReference type="GO" id="GO:0016301">
    <property type="term" value="F:kinase activity"/>
    <property type="evidence" value="ECO:0007669"/>
    <property type="project" value="UniProtKB-KW"/>
</dbReference>
<sequence>MLDDTEAEVSRSTAALHAWAEQLPEPVCEAVMSADAASPVLFRAVPAVRHELSPLRAAVTEWAQGFGFDRDTLADLVLAVDEAVTNAIEHGYRNQPAGIVRFFAGHSPVEKAVNVVVADSGSWRPPPSEPGVRGRGLSIIRAVTDRFDLHHGEHGTVALLSWKLPGEGAGGPAG</sequence>
<evidence type="ECO:0000313" key="3">
    <source>
        <dbReference type="EMBL" id="NRN66496.1"/>
    </source>
</evidence>
<keyword evidence="4" id="KW-1185">Reference proteome</keyword>
<proteinExistence type="predicted"/>
<evidence type="ECO:0000256" key="1">
    <source>
        <dbReference type="ARBA" id="ARBA00022527"/>
    </source>
</evidence>
<dbReference type="RefSeq" id="WP_173132617.1">
    <property type="nucleotide sequence ID" value="NZ_CBCSGW010000003.1"/>
</dbReference>
<accession>A0ABX2F6D1</accession>
<dbReference type="SUPFAM" id="SSF55874">
    <property type="entry name" value="ATPase domain of HSP90 chaperone/DNA topoisomerase II/histidine kinase"/>
    <property type="match status" value="1"/>
</dbReference>
<dbReference type="PANTHER" id="PTHR35526">
    <property type="entry name" value="ANTI-SIGMA-F FACTOR RSBW-RELATED"/>
    <property type="match status" value="1"/>
</dbReference>
<dbReference type="EMBL" id="JAAATY010000010">
    <property type="protein sequence ID" value="NRN66496.1"/>
    <property type="molecule type" value="Genomic_DNA"/>
</dbReference>
<keyword evidence="3" id="KW-0418">Kinase</keyword>
<keyword evidence="1" id="KW-0723">Serine/threonine-protein kinase</keyword>
<dbReference type="Proteomes" id="UP000763557">
    <property type="component" value="Unassembled WGS sequence"/>
</dbReference>
<evidence type="ECO:0000313" key="4">
    <source>
        <dbReference type="Proteomes" id="UP000763557"/>
    </source>
</evidence>
<comment type="caution">
    <text evidence="3">The sequence shown here is derived from an EMBL/GenBank/DDBJ whole genome shotgun (WGS) entry which is preliminary data.</text>
</comment>
<dbReference type="Gene3D" id="3.30.565.10">
    <property type="entry name" value="Histidine kinase-like ATPase, C-terminal domain"/>
    <property type="match status" value="1"/>
</dbReference>
<dbReference type="PANTHER" id="PTHR35526:SF3">
    <property type="entry name" value="ANTI-SIGMA-F FACTOR RSBW"/>
    <property type="match status" value="1"/>
</dbReference>